<dbReference type="PROSITE" id="PS51002">
    <property type="entry name" value="CYTB_NTER"/>
    <property type="match status" value="1"/>
</dbReference>
<keyword evidence="7" id="KW-0812">Transmembrane</keyword>
<evidence type="ECO:0000256" key="7">
    <source>
        <dbReference type="SAM" id="Phobius"/>
    </source>
</evidence>
<comment type="caution">
    <text evidence="9">The sequence shown here is derived from an EMBL/GenBank/DDBJ whole genome shotgun (WGS) entry which is preliminary data.</text>
</comment>
<dbReference type="InterPro" id="IPR005797">
    <property type="entry name" value="Cyt_b/b6_N"/>
</dbReference>
<dbReference type="Gene3D" id="1.20.810.10">
    <property type="entry name" value="Cytochrome Bc1 Complex, Chain C"/>
    <property type="match status" value="1"/>
</dbReference>
<dbReference type="EMBL" id="BSUZ01000001">
    <property type="protein sequence ID" value="GMA86970.1"/>
    <property type="molecule type" value="Genomic_DNA"/>
</dbReference>
<evidence type="ECO:0000256" key="2">
    <source>
        <dbReference type="ARBA" id="ARBA00012951"/>
    </source>
</evidence>
<proteinExistence type="predicted"/>
<dbReference type="EC" id="7.1.1.8" evidence="2"/>
<evidence type="ECO:0000313" key="9">
    <source>
        <dbReference type="EMBL" id="GMA86970.1"/>
    </source>
</evidence>
<sequence length="231" mass="24749">MPDLAVGSGAYTVANAQHAVRQGKHLARNIAAALRGRRVRDYRHRNLGVVATLGLGHGVFESGPFVVHGLLAWLMHRGYHLLAVPSLGAQGARAGQLAARAAVRPRHRVARVGAAPPRRVRRERRGAVTSRRPAAPSGSTGSTGWSAVFGVMSAGCFAVLLLTGVVLMVWYEPSSATVRYRGAYLPLRDVEVSRAFNSVLHLSLEVRGGLLVRQAHHWAALLLPATLTLCC</sequence>
<evidence type="ECO:0000256" key="6">
    <source>
        <dbReference type="SAM" id="MobiDB-lite"/>
    </source>
</evidence>
<reference evidence="10" key="1">
    <citation type="journal article" date="2019" name="Int. J. Syst. Evol. Microbiol.">
        <title>The Global Catalogue of Microorganisms (GCM) 10K type strain sequencing project: providing services to taxonomists for standard genome sequencing and annotation.</title>
        <authorList>
            <consortium name="The Broad Institute Genomics Platform"/>
            <consortium name="The Broad Institute Genome Sequencing Center for Infectious Disease"/>
            <person name="Wu L."/>
            <person name="Ma J."/>
        </authorList>
    </citation>
    <scope>NUCLEOTIDE SEQUENCE [LARGE SCALE GENOMIC DNA]</scope>
    <source>
        <strain evidence="10">NBRC 108730</strain>
    </source>
</reference>
<keyword evidence="7" id="KW-0472">Membrane</keyword>
<comment type="cofactor">
    <cofactor evidence="1">
        <name>heme</name>
        <dbReference type="ChEBI" id="CHEBI:30413"/>
    </cofactor>
</comment>
<feature type="region of interest" description="Disordered" evidence="6">
    <location>
        <begin position="113"/>
        <end position="142"/>
    </location>
</feature>
<evidence type="ECO:0000256" key="3">
    <source>
        <dbReference type="ARBA" id="ARBA00016116"/>
    </source>
</evidence>
<comment type="catalytic activity">
    <reaction evidence="4">
        <text>a quinol + 2 Fe(III)-[cytochrome c](out) = a quinone + 2 Fe(II)-[cytochrome c](out) + 2 H(+)(out)</text>
        <dbReference type="Rhea" id="RHEA:11484"/>
        <dbReference type="Rhea" id="RHEA-COMP:10350"/>
        <dbReference type="Rhea" id="RHEA-COMP:14399"/>
        <dbReference type="ChEBI" id="CHEBI:15378"/>
        <dbReference type="ChEBI" id="CHEBI:24646"/>
        <dbReference type="ChEBI" id="CHEBI:29033"/>
        <dbReference type="ChEBI" id="CHEBI:29034"/>
        <dbReference type="ChEBI" id="CHEBI:132124"/>
        <dbReference type="EC" id="7.1.1.8"/>
    </reaction>
</comment>
<dbReference type="InterPro" id="IPR027387">
    <property type="entry name" value="Cytb/b6-like_sf"/>
</dbReference>
<evidence type="ECO:0000256" key="5">
    <source>
        <dbReference type="ARBA" id="ARBA00029568"/>
    </source>
</evidence>
<feature type="transmembrane region" description="Helical" evidence="7">
    <location>
        <begin position="147"/>
        <end position="171"/>
    </location>
</feature>
<protein>
    <recommendedName>
        <fullName evidence="3">Cytochrome bc1 complex cytochrome b subunit</fullName>
        <ecNumber evidence="2">7.1.1.8</ecNumber>
    </recommendedName>
    <alternativeName>
        <fullName evidence="5">Cytochrome bc1 reductase complex subunit QcrB</fullName>
    </alternativeName>
</protein>
<dbReference type="SUPFAM" id="SSF81342">
    <property type="entry name" value="Transmembrane di-heme cytochromes"/>
    <property type="match status" value="1"/>
</dbReference>
<evidence type="ECO:0000313" key="10">
    <source>
        <dbReference type="Proteomes" id="UP001157017"/>
    </source>
</evidence>
<dbReference type="Gene3D" id="3.50.50.100">
    <property type="match status" value="1"/>
</dbReference>
<organism evidence="9 10">
    <name type="scientific">Angustibacter aerolatus</name>
    <dbReference type="NCBI Taxonomy" id="1162965"/>
    <lineage>
        <taxon>Bacteria</taxon>
        <taxon>Bacillati</taxon>
        <taxon>Actinomycetota</taxon>
        <taxon>Actinomycetes</taxon>
        <taxon>Kineosporiales</taxon>
        <taxon>Kineosporiaceae</taxon>
    </lineage>
</organism>
<keyword evidence="7" id="KW-1133">Transmembrane helix</keyword>
<dbReference type="InterPro" id="IPR016174">
    <property type="entry name" value="Di-haem_cyt_TM"/>
</dbReference>
<keyword evidence="10" id="KW-1185">Reference proteome</keyword>
<feature type="transmembrane region" description="Helical" evidence="7">
    <location>
        <begin position="47"/>
        <end position="75"/>
    </location>
</feature>
<gene>
    <name evidence="9" type="ORF">GCM10025868_22200</name>
</gene>
<name>A0ABQ6JFK9_9ACTN</name>
<evidence type="ECO:0000256" key="1">
    <source>
        <dbReference type="ARBA" id="ARBA00001971"/>
    </source>
</evidence>
<evidence type="ECO:0000256" key="4">
    <source>
        <dbReference type="ARBA" id="ARBA00029351"/>
    </source>
</evidence>
<dbReference type="Proteomes" id="UP001157017">
    <property type="component" value="Unassembled WGS sequence"/>
</dbReference>
<evidence type="ECO:0000259" key="8">
    <source>
        <dbReference type="PROSITE" id="PS51002"/>
    </source>
</evidence>
<accession>A0ABQ6JFK9</accession>
<feature type="domain" description="Cytochrome b/b6 N-terminal region profile" evidence="8">
    <location>
        <begin position="112"/>
        <end position="231"/>
    </location>
</feature>